<feature type="domain" description="HTH cro/C1-type" evidence="1">
    <location>
        <begin position="32"/>
        <end position="66"/>
    </location>
</feature>
<accession>A0ABQ0NB07</accession>
<comment type="caution">
    <text evidence="2">The sequence shown here is derived from an EMBL/GenBank/DDBJ whole genome shotgun (WGS) entry which is preliminary data.</text>
</comment>
<keyword evidence="3" id="KW-1185">Reference proteome</keyword>
<name>A0ABQ0NB07_9LACO</name>
<dbReference type="InterPro" id="IPR010982">
    <property type="entry name" value="Lambda_DNA-bd_dom_sf"/>
</dbReference>
<gene>
    <name evidence="2" type="ORF">LPPLD21_01722</name>
</gene>
<organism evidence="2 3">
    <name type="scientific">Lactiplantibacillus paraplantarum</name>
    <dbReference type="NCBI Taxonomy" id="60520"/>
    <lineage>
        <taxon>Bacteria</taxon>
        <taxon>Bacillati</taxon>
        <taxon>Bacillota</taxon>
        <taxon>Bacilli</taxon>
        <taxon>Lactobacillales</taxon>
        <taxon>Lactobacillaceae</taxon>
        <taxon>Lactiplantibacillus</taxon>
    </lineage>
</organism>
<dbReference type="Proteomes" id="UP000236162">
    <property type="component" value="Unassembled WGS sequence"/>
</dbReference>
<proteinExistence type="predicted"/>
<dbReference type="RefSeq" id="WP_033099030.1">
    <property type="nucleotide sequence ID" value="NZ_BDOR01000008.1"/>
</dbReference>
<evidence type="ECO:0000313" key="2">
    <source>
        <dbReference type="EMBL" id="GBF02181.1"/>
    </source>
</evidence>
<dbReference type="Pfam" id="PF01381">
    <property type="entry name" value="HTH_3"/>
    <property type="match status" value="1"/>
</dbReference>
<dbReference type="SUPFAM" id="SSF47413">
    <property type="entry name" value="lambda repressor-like DNA-binding domains"/>
    <property type="match status" value="1"/>
</dbReference>
<evidence type="ECO:0000313" key="3">
    <source>
        <dbReference type="Proteomes" id="UP000236162"/>
    </source>
</evidence>
<dbReference type="InterPro" id="IPR001387">
    <property type="entry name" value="Cro/C1-type_HTH"/>
</dbReference>
<dbReference type="Gene3D" id="1.10.260.40">
    <property type="entry name" value="lambda repressor-like DNA-binding domains"/>
    <property type="match status" value="1"/>
</dbReference>
<dbReference type="CDD" id="cd00093">
    <property type="entry name" value="HTH_XRE"/>
    <property type="match status" value="1"/>
</dbReference>
<evidence type="ECO:0000259" key="1">
    <source>
        <dbReference type="PROSITE" id="PS50943"/>
    </source>
</evidence>
<dbReference type="EMBL" id="BDOR01000008">
    <property type="protein sequence ID" value="GBF02181.1"/>
    <property type="molecule type" value="Genomic_DNA"/>
</dbReference>
<protein>
    <recommendedName>
        <fullName evidence="1">HTH cro/C1-type domain-containing protein</fullName>
    </recommendedName>
</protein>
<reference evidence="2 3" key="1">
    <citation type="submission" date="2017-04" db="EMBL/GenBank/DDBJ databases">
        <title>In vitro and in silico characterization of Lactobacillus paraplantarum D2-1, a starter culture for soymilk fermentation.</title>
        <authorList>
            <person name="Endo A."/>
            <person name="Sasaki F."/>
            <person name="Maeno S."/>
            <person name="Kanesaki Y."/>
            <person name="Kubota E."/>
            <person name="Torres G.A."/>
            <person name="Tomita S."/>
            <person name="Nakagawa J."/>
        </authorList>
    </citation>
    <scope>NUCLEOTIDE SEQUENCE [LARGE SCALE GENOMIC DNA]</scope>
    <source>
        <strain evidence="2 3">D2-1</strain>
    </source>
</reference>
<sequence length="84" mass="9239">MAVVLPVKNSDEIRKLISLKGETVRSFSLKNGISYGYLSQILNGRKPSPKVAKKISDGVERPIDSLFLFSKVAKSNTKSKEATK</sequence>
<dbReference type="PROSITE" id="PS50943">
    <property type="entry name" value="HTH_CROC1"/>
    <property type="match status" value="1"/>
</dbReference>